<name>A0AAN6V6V6_9PEZI</name>
<proteinExistence type="predicted"/>
<feature type="domain" description="Zn(2)-C6 fungal-type" evidence="8">
    <location>
        <begin position="52"/>
        <end position="77"/>
    </location>
</feature>
<keyword evidence="2" id="KW-0862">Zinc</keyword>
<dbReference type="GO" id="GO:0008270">
    <property type="term" value="F:zinc ion binding"/>
    <property type="evidence" value="ECO:0007669"/>
    <property type="project" value="InterPro"/>
</dbReference>
<organism evidence="9 10">
    <name type="scientific">Dichotomopilus funicola</name>
    <dbReference type="NCBI Taxonomy" id="1934379"/>
    <lineage>
        <taxon>Eukaryota</taxon>
        <taxon>Fungi</taxon>
        <taxon>Dikarya</taxon>
        <taxon>Ascomycota</taxon>
        <taxon>Pezizomycotina</taxon>
        <taxon>Sordariomycetes</taxon>
        <taxon>Sordariomycetidae</taxon>
        <taxon>Sordariales</taxon>
        <taxon>Chaetomiaceae</taxon>
        <taxon>Dichotomopilus</taxon>
    </lineage>
</organism>
<protein>
    <submittedName>
        <fullName evidence="9">Transcriptional regulatory protein moc3</fullName>
    </submittedName>
</protein>
<evidence type="ECO:0000256" key="6">
    <source>
        <dbReference type="ARBA" id="ARBA00023242"/>
    </source>
</evidence>
<dbReference type="GO" id="GO:0000981">
    <property type="term" value="F:DNA-binding transcription factor activity, RNA polymerase II-specific"/>
    <property type="evidence" value="ECO:0007669"/>
    <property type="project" value="InterPro"/>
</dbReference>
<sequence length="563" mass="61064">MSDPSHSNRSSAEPSSNPTSPSPSPAPSPPDPPKKRTRASKPKVRTGCITWVKCDEGKPACLRCSSTGRTCDGYDKSALARYRSPDPNHSAELARAEFVRACQWNETLRSMRRIEADIDGTDTEKRLFARFRAATADGTAAHLCNFAAFWRRLNPSTGCQDEAVKHAVVALAAAYQLFQYPNEPIIEGFARRDLEVITIQQYNRSIENLQSHAGSSAAESIRLTLVCCLAFISLETLRGNHEVAVTHLRNGLRILQSLPEPAFDFCAADSSLPITPPATRDSLMMPDIIQLFARFELSACFYTHGLQPVVSERGYRMRNFDDGSHDGLFPDVAHARVVMARFQHDVIARLHEIASVTAAGDDATAIFWADTVQQRQQACLLARSARLGALVADFFSPARLGVQDPAANPELASLFLDLLHFRCAQFLIGKTAGTAGTPGLRTQHQQSYANPFNAEQSLLTTILHLASRLATLHPSPLPQYSQPQHHMGPRTPTNLHTHLLGPLYLVATHPTDNETRTSATHGGGGGGLSTSMPRALCGVGCLPPVWDALVSVGSLGGVNIGGV</sequence>
<evidence type="ECO:0000256" key="2">
    <source>
        <dbReference type="ARBA" id="ARBA00022833"/>
    </source>
</evidence>
<evidence type="ECO:0000313" key="10">
    <source>
        <dbReference type="Proteomes" id="UP001302676"/>
    </source>
</evidence>
<dbReference type="GeneID" id="87819759"/>
<keyword evidence="3" id="KW-0805">Transcription regulation</keyword>
<dbReference type="GO" id="GO:0003677">
    <property type="term" value="F:DNA binding"/>
    <property type="evidence" value="ECO:0007669"/>
    <property type="project" value="UniProtKB-KW"/>
</dbReference>
<reference evidence="9" key="1">
    <citation type="journal article" date="2023" name="Mol. Phylogenet. Evol.">
        <title>Genome-scale phylogeny and comparative genomics of the fungal order Sordariales.</title>
        <authorList>
            <person name="Hensen N."/>
            <person name="Bonometti L."/>
            <person name="Westerberg I."/>
            <person name="Brannstrom I.O."/>
            <person name="Guillou S."/>
            <person name="Cros-Aarteil S."/>
            <person name="Calhoun S."/>
            <person name="Haridas S."/>
            <person name="Kuo A."/>
            <person name="Mondo S."/>
            <person name="Pangilinan J."/>
            <person name="Riley R."/>
            <person name="LaButti K."/>
            <person name="Andreopoulos B."/>
            <person name="Lipzen A."/>
            <person name="Chen C."/>
            <person name="Yan M."/>
            <person name="Daum C."/>
            <person name="Ng V."/>
            <person name="Clum A."/>
            <person name="Steindorff A."/>
            <person name="Ohm R.A."/>
            <person name="Martin F."/>
            <person name="Silar P."/>
            <person name="Natvig D.O."/>
            <person name="Lalanne C."/>
            <person name="Gautier V."/>
            <person name="Ament-Velasquez S.L."/>
            <person name="Kruys A."/>
            <person name="Hutchinson M.I."/>
            <person name="Powell A.J."/>
            <person name="Barry K."/>
            <person name="Miller A.N."/>
            <person name="Grigoriev I.V."/>
            <person name="Debuchy R."/>
            <person name="Gladieux P."/>
            <person name="Hiltunen Thoren M."/>
            <person name="Johannesson H."/>
        </authorList>
    </citation>
    <scope>NUCLEOTIDE SEQUENCE</scope>
    <source>
        <strain evidence="9">CBS 141.50</strain>
    </source>
</reference>
<keyword evidence="6" id="KW-0539">Nucleus</keyword>
<evidence type="ECO:0000256" key="3">
    <source>
        <dbReference type="ARBA" id="ARBA00023015"/>
    </source>
</evidence>
<evidence type="ECO:0000313" key="9">
    <source>
        <dbReference type="EMBL" id="KAK4145797.1"/>
    </source>
</evidence>
<dbReference type="PANTHER" id="PTHR36206:SF16">
    <property type="entry name" value="TRANSCRIPTION FACTOR DOMAIN-CONTAINING PROTEIN-RELATED"/>
    <property type="match status" value="1"/>
</dbReference>
<dbReference type="Pfam" id="PF00172">
    <property type="entry name" value="Zn_clus"/>
    <property type="match status" value="1"/>
</dbReference>
<feature type="region of interest" description="Disordered" evidence="7">
    <location>
        <begin position="474"/>
        <end position="493"/>
    </location>
</feature>
<feature type="compositionally biased region" description="Pro residues" evidence="7">
    <location>
        <begin position="20"/>
        <end position="31"/>
    </location>
</feature>
<evidence type="ECO:0000256" key="5">
    <source>
        <dbReference type="ARBA" id="ARBA00023163"/>
    </source>
</evidence>
<keyword evidence="4" id="KW-0238">DNA-binding</keyword>
<dbReference type="PANTHER" id="PTHR36206">
    <property type="entry name" value="ASPERCRYPTIN BIOSYNTHESIS CLUSTER-SPECIFIC TRANSCRIPTION REGULATOR ATNN-RELATED"/>
    <property type="match status" value="1"/>
</dbReference>
<keyword evidence="5" id="KW-0804">Transcription</keyword>
<evidence type="ECO:0000256" key="1">
    <source>
        <dbReference type="ARBA" id="ARBA00022723"/>
    </source>
</evidence>
<evidence type="ECO:0000256" key="7">
    <source>
        <dbReference type="SAM" id="MobiDB-lite"/>
    </source>
</evidence>
<feature type="region of interest" description="Disordered" evidence="7">
    <location>
        <begin position="1"/>
        <end position="42"/>
    </location>
</feature>
<dbReference type="CDD" id="cd00067">
    <property type="entry name" value="GAL4"/>
    <property type="match status" value="1"/>
</dbReference>
<evidence type="ECO:0000256" key="4">
    <source>
        <dbReference type="ARBA" id="ARBA00023125"/>
    </source>
</evidence>
<keyword evidence="1" id="KW-0479">Metal-binding</keyword>
<accession>A0AAN6V6V6</accession>
<gene>
    <name evidence="9" type="ORF">C8A04DRAFT_35370</name>
</gene>
<dbReference type="AlphaFoldDB" id="A0AAN6V6V6"/>
<comment type="caution">
    <text evidence="9">The sequence shown here is derived from an EMBL/GenBank/DDBJ whole genome shotgun (WGS) entry which is preliminary data.</text>
</comment>
<dbReference type="RefSeq" id="XP_062639168.1">
    <property type="nucleotide sequence ID" value="XM_062783146.1"/>
</dbReference>
<reference evidence="9" key="2">
    <citation type="submission" date="2023-05" db="EMBL/GenBank/DDBJ databases">
        <authorList>
            <consortium name="Lawrence Berkeley National Laboratory"/>
            <person name="Steindorff A."/>
            <person name="Hensen N."/>
            <person name="Bonometti L."/>
            <person name="Westerberg I."/>
            <person name="Brannstrom I.O."/>
            <person name="Guillou S."/>
            <person name="Cros-Aarteil S."/>
            <person name="Calhoun S."/>
            <person name="Haridas S."/>
            <person name="Kuo A."/>
            <person name="Mondo S."/>
            <person name="Pangilinan J."/>
            <person name="Riley R."/>
            <person name="Labutti K."/>
            <person name="Andreopoulos B."/>
            <person name="Lipzen A."/>
            <person name="Chen C."/>
            <person name="Yanf M."/>
            <person name="Daum C."/>
            <person name="Ng V."/>
            <person name="Clum A."/>
            <person name="Ohm R."/>
            <person name="Martin F."/>
            <person name="Silar P."/>
            <person name="Natvig D."/>
            <person name="Lalanne C."/>
            <person name="Gautier V."/>
            <person name="Ament-Velasquez S.L."/>
            <person name="Kruys A."/>
            <person name="Hutchinson M.I."/>
            <person name="Powell A.J."/>
            <person name="Barry K."/>
            <person name="Miller A.N."/>
            <person name="Grigoriev I.V."/>
            <person name="Debuchy R."/>
            <person name="Gladieux P."/>
            <person name="Thoren M.H."/>
            <person name="Johannesson H."/>
        </authorList>
    </citation>
    <scope>NUCLEOTIDE SEQUENCE</scope>
    <source>
        <strain evidence="9">CBS 141.50</strain>
    </source>
</reference>
<dbReference type="Proteomes" id="UP001302676">
    <property type="component" value="Unassembled WGS sequence"/>
</dbReference>
<feature type="compositionally biased region" description="Low complexity" evidence="7">
    <location>
        <begin position="10"/>
        <end position="19"/>
    </location>
</feature>
<dbReference type="InterPro" id="IPR052360">
    <property type="entry name" value="Transcr_Regulatory_Proteins"/>
</dbReference>
<evidence type="ECO:0000259" key="8">
    <source>
        <dbReference type="Pfam" id="PF00172"/>
    </source>
</evidence>
<keyword evidence="10" id="KW-1185">Reference proteome</keyword>
<dbReference type="EMBL" id="MU853565">
    <property type="protein sequence ID" value="KAK4145797.1"/>
    <property type="molecule type" value="Genomic_DNA"/>
</dbReference>
<dbReference type="InterPro" id="IPR001138">
    <property type="entry name" value="Zn2Cys6_DnaBD"/>
</dbReference>